<dbReference type="AlphaFoldDB" id="A0A0N4YV55"/>
<dbReference type="Gene3D" id="1.10.472.10">
    <property type="entry name" value="Cyclin-like"/>
    <property type="match status" value="1"/>
</dbReference>
<organism evidence="5">
    <name type="scientific">Nippostrongylus brasiliensis</name>
    <name type="common">Rat hookworm</name>
    <dbReference type="NCBI Taxonomy" id="27835"/>
    <lineage>
        <taxon>Eukaryota</taxon>
        <taxon>Metazoa</taxon>
        <taxon>Ecdysozoa</taxon>
        <taxon>Nematoda</taxon>
        <taxon>Chromadorea</taxon>
        <taxon>Rhabditida</taxon>
        <taxon>Rhabditina</taxon>
        <taxon>Rhabditomorpha</taxon>
        <taxon>Strongyloidea</taxon>
        <taxon>Heligmosomidae</taxon>
        <taxon>Nippostrongylus</taxon>
    </lineage>
</organism>
<dbReference type="STRING" id="27835.A0A0N4YV55"/>
<dbReference type="Pfam" id="PF00134">
    <property type="entry name" value="Cyclin_N"/>
    <property type="match status" value="1"/>
</dbReference>
<dbReference type="WBParaSite" id="NBR_0002112701-mRNA-1">
    <property type="protein sequence ID" value="NBR_0002112701-mRNA-1"/>
    <property type="gene ID" value="NBR_0002112701"/>
</dbReference>
<name>A0A0N4YV55_NIPBR</name>
<reference evidence="5" key="1">
    <citation type="submission" date="2017-02" db="UniProtKB">
        <authorList>
            <consortium name="WormBaseParasite"/>
        </authorList>
    </citation>
    <scope>IDENTIFICATION</scope>
</reference>
<dbReference type="InterPro" id="IPR006671">
    <property type="entry name" value="Cyclin_N"/>
</dbReference>
<proteinExistence type="inferred from homology"/>
<accession>A0A0N4YV55</accession>
<evidence type="ECO:0000313" key="3">
    <source>
        <dbReference type="EMBL" id="VDL84869.1"/>
    </source>
</evidence>
<reference evidence="3 4" key="2">
    <citation type="submission" date="2018-11" db="EMBL/GenBank/DDBJ databases">
        <authorList>
            <consortium name="Pathogen Informatics"/>
        </authorList>
    </citation>
    <scope>NUCLEOTIDE SEQUENCE [LARGE SCALE GENOMIC DNA]</scope>
</reference>
<protein>
    <submittedName>
        <fullName evidence="5">CYCLIN domain-containing protein</fullName>
    </submittedName>
</protein>
<dbReference type="SMART" id="SM00385">
    <property type="entry name" value="CYCLIN"/>
    <property type="match status" value="1"/>
</dbReference>
<gene>
    <name evidence="3" type="ORF">NBR_LOCUS21128</name>
</gene>
<dbReference type="SUPFAM" id="SSF47954">
    <property type="entry name" value="Cyclin-like"/>
    <property type="match status" value="1"/>
</dbReference>
<keyword evidence="4" id="KW-1185">Reference proteome</keyword>
<dbReference type="InterPro" id="IPR036915">
    <property type="entry name" value="Cyclin-like_sf"/>
</dbReference>
<evidence type="ECO:0000256" key="1">
    <source>
        <dbReference type="RuleBase" id="RU000383"/>
    </source>
</evidence>
<evidence type="ECO:0000313" key="4">
    <source>
        <dbReference type="Proteomes" id="UP000271162"/>
    </source>
</evidence>
<sequence length="180" mass="19896">MDAQKKDGASWGDRRAVIIRALVEMKKRKHTLEATHLGVYILDKCLDSFHVVKTSLSDVCAVSMVLGTKMEEYESLRPGNVDGLCGATADRARLCDIEKRIVHQMKDGLCFTTPLVFAYYMLAELGCDAEQIRLAQYILNLALLDSAFRDEGGPRVAHAAVCITSAIVWHKNDPALLSSI</sequence>
<dbReference type="EMBL" id="UYSL01025937">
    <property type="protein sequence ID" value="VDL84869.1"/>
    <property type="molecule type" value="Genomic_DNA"/>
</dbReference>
<dbReference type="Proteomes" id="UP000271162">
    <property type="component" value="Unassembled WGS sequence"/>
</dbReference>
<dbReference type="InterPro" id="IPR013763">
    <property type="entry name" value="Cyclin-like_dom"/>
</dbReference>
<evidence type="ECO:0000313" key="5">
    <source>
        <dbReference type="WBParaSite" id="NBR_0002112701-mRNA-1"/>
    </source>
</evidence>
<keyword evidence="1" id="KW-0195">Cyclin</keyword>
<evidence type="ECO:0000259" key="2">
    <source>
        <dbReference type="SMART" id="SM00385"/>
    </source>
</evidence>
<comment type="similarity">
    <text evidence="1">Belongs to the cyclin family.</text>
</comment>
<feature type="domain" description="Cyclin-like" evidence="2">
    <location>
        <begin position="16"/>
        <end position="103"/>
    </location>
</feature>